<evidence type="ECO:0000313" key="2">
    <source>
        <dbReference type="Proteomes" id="UP000198211"/>
    </source>
</evidence>
<sequence length="136" mass="15321">MRVYFEANRHVIWNYQTFSVILENEGFTECRALVMILGHGKNNQYGRREFGSCIRHRNVEVCPLGSLPCIFSFDVPENCYDIKVLKSGKSPATSMTYRAHYDATIKVWRSGLAEIADCRCPTRGGPTNGGGTPNVR</sequence>
<dbReference type="AlphaFoldDB" id="A0A225UDN8"/>
<organism evidence="1 2">
    <name type="scientific">Phytophthora megakarya</name>
    <dbReference type="NCBI Taxonomy" id="4795"/>
    <lineage>
        <taxon>Eukaryota</taxon>
        <taxon>Sar</taxon>
        <taxon>Stramenopiles</taxon>
        <taxon>Oomycota</taxon>
        <taxon>Peronosporomycetes</taxon>
        <taxon>Peronosporales</taxon>
        <taxon>Peronosporaceae</taxon>
        <taxon>Phytophthora</taxon>
    </lineage>
</organism>
<name>A0A225UDN8_9STRA</name>
<dbReference type="OrthoDB" id="120763at2759"/>
<comment type="caution">
    <text evidence="1">The sequence shown here is derived from an EMBL/GenBank/DDBJ whole genome shotgun (WGS) entry which is preliminary data.</text>
</comment>
<proteinExistence type="predicted"/>
<keyword evidence="2" id="KW-1185">Reference proteome</keyword>
<reference evidence="2" key="1">
    <citation type="submission" date="2017-03" db="EMBL/GenBank/DDBJ databases">
        <title>Phytopthora megakarya and P. palmivora, two closely related causual agents of cacao black pod achieved similar genome size and gene model numbers by different mechanisms.</title>
        <authorList>
            <person name="Ali S."/>
            <person name="Shao J."/>
            <person name="Larry D.J."/>
            <person name="Kronmiller B."/>
            <person name="Shen D."/>
            <person name="Strem M.D."/>
            <person name="Melnick R.L."/>
            <person name="Guiltinan M.J."/>
            <person name="Tyler B.M."/>
            <person name="Meinhardt L.W."/>
            <person name="Bailey B.A."/>
        </authorList>
    </citation>
    <scope>NUCLEOTIDE SEQUENCE [LARGE SCALE GENOMIC DNA]</scope>
    <source>
        <strain evidence="2">zdho120</strain>
    </source>
</reference>
<dbReference type="Gene3D" id="1.10.443.20">
    <property type="entry name" value="Centromere DNA-binding protein complex CBF3 subunit, domain 2"/>
    <property type="match status" value="1"/>
</dbReference>
<dbReference type="Proteomes" id="UP000198211">
    <property type="component" value="Unassembled WGS sequence"/>
</dbReference>
<dbReference type="InterPro" id="IPR038279">
    <property type="entry name" value="Ndc10_dom2_sf"/>
</dbReference>
<gene>
    <name evidence="1" type="ORF">PHMEG_00040373</name>
</gene>
<protein>
    <submittedName>
        <fullName evidence="1">Uncharacterized protein</fullName>
    </submittedName>
</protein>
<evidence type="ECO:0000313" key="1">
    <source>
        <dbReference type="EMBL" id="OWY91165.1"/>
    </source>
</evidence>
<accession>A0A225UDN8</accession>
<dbReference type="EMBL" id="NBNE01020918">
    <property type="protein sequence ID" value="OWY91165.1"/>
    <property type="molecule type" value="Genomic_DNA"/>
</dbReference>
<dbReference type="GO" id="GO:0003677">
    <property type="term" value="F:DNA binding"/>
    <property type="evidence" value="ECO:0007669"/>
    <property type="project" value="InterPro"/>
</dbReference>